<protein>
    <submittedName>
        <fullName evidence="7">MFS transporter</fullName>
    </submittedName>
</protein>
<dbReference type="AlphaFoldDB" id="A0A3S3TPS8"/>
<keyword evidence="2 5" id="KW-0812">Transmembrane</keyword>
<sequence>MKPAAKRASSAATIGLVALLFAGNALNYVDRQVVALLKPTLQATFHWNDGDFAHLGSAFQFAAASALVFVGWFIDRLGVRVAYGLAVTVWSLAGMAHAFAANVQQFITARVVLAIGETVSTPAGVKSATLYLTPDRRNQALGIINTAPNIGAILTPLIIPPFALAFGWKAAFIVTGGLGLIWLIAWWWGTRSLEPVVHVAEKAPVNWGELLSARSSWAIFGGKFLTDGVWWFVLFWMPDFFNRVFGMSQARLGLPVAIIFSLAAAGALTSGALFPRLRRAGYDLNAARKRSMLFFALVVLAMPLALLTSNVWVAAGLIGLGLFAHQGFSTNIFGMASDIVPAHRMASVIALGAVMGNLAGMGVIELAGWSLSNGLGYTPMFALCGSAYLLALGWIHLVVPKLEAA</sequence>
<dbReference type="Pfam" id="PF07690">
    <property type="entry name" value="MFS_1"/>
    <property type="match status" value="1"/>
</dbReference>
<organism evidence="7 8">
    <name type="scientific">Novosphingobium umbonatum</name>
    <dbReference type="NCBI Taxonomy" id="1908524"/>
    <lineage>
        <taxon>Bacteria</taxon>
        <taxon>Pseudomonadati</taxon>
        <taxon>Pseudomonadota</taxon>
        <taxon>Alphaproteobacteria</taxon>
        <taxon>Sphingomonadales</taxon>
        <taxon>Sphingomonadaceae</taxon>
        <taxon>Novosphingobium</taxon>
    </lineage>
</organism>
<feature type="domain" description="Major facilitator superfamily (MFS) profile" evidence="6">
    <location>
        <begin position="16"/>
        <end position="403"/>
    </location>
</feature>
<evidence type="ECO:0000256" key="3">
    <source>
        <dbReference type="ARBA" id="ARBA00022989"/>
    </source>
</evidence>
<feature type="transmembrane region" description="Helical" evidence="5">
    <location>
        <begin position="217"/>
        <end position="240"/>
    </location>
</feature>
<dbReference type="RefSeq" id="WP_127707829.1">
    <property type="nucleotide sequence ID" value="NZ_SACO01000004.1"/>
</dbReference>
<dbReference type="InterPro" id="IPR050382">
    <property type="entry name" value="MFS_Na/Anion_cotransporter"/>
</dbReference>
<dbReference type="InterPro" id="IPR011701">
    <property type="entry name" value="MFS"/>
</dbReference>
<evidence type="ECO:0000256" key="2">
    <source>
        <dbReference type="ARBA" id="ARBA00022692"/>
    </source>
</evidence>
<dbReference type="PANTHER" id="PTHR11662">
    <property type="entry name" value="SOLUTE CARRIER FAMILY 17"/>
    <property type="match status" value="1"/>
</dbReference>
<dbReference type="SUPFAM" id="SSF103473">
    <property type="entry name" value="MFS general substrate transporter"/>
    <property type="match status" value="1"/>
</dbReference>
<proteinExistence type="predicted"/>
<evidence type="ECO:0000256" key="4">
    <source>
        <dbReference type="ARBA" id="ARBA00023136"/>
    </source>
</evidence>
<feature type="transmembrane region" description="Helical" evidence="5">
    <location>
        <begin position="294"/>
        <end position="324"/>
    </location>
</feature>
<feature type="transmembrane region" description="Helical" evidence="5">
    <location>
        <begin position="55"/>
        <end position="74"/>
    </location>
</feature>
<evidence type="ECO:0000313" key="7">
    <source>
        <dbReference type="EMBL" id="RVU05820.1"/>
    </source>
</evidence>
<feature type="transmembrane region" description="Helical" evidence="5">
    <location>
        <begin position="252"/>
        <end position="274"/>
    </location>
</feature>
<dbReference type="Gene3D" id="1.20.1250.20">
    <property type="entry name" value="MFS general substrate transporter like domains"/>
    <property type="match status" value="1"/>
</dbReference>
<reference evidence="7 8" key="1">
    <citation type="submission" date="2019-01" db="EMBL/GenBank/DDBJ databases">
        <authorList>
            <person name="Chen W.-M."/>
        </authorList>
    </citation>
    <scope>NUCLEOTIDE SEQUENCE [LARGE SCALE GENOMIC DNA]</scope>
    <source>
        <strain evidence="7 8">FSY-9</strain>
    </source>
</reference>
<dbReference type="GO" id="GO:0015134">
    <property type="term" value="F:hexuronate transmembrane transporter activity"/>
    <property type="evidence" value="ECO:0007669"/>
    <property type="project" value="TreeGrafter"/>
</dbReference>
<dbReference type="GO" id="GO:0016020">
    <property type="term" value="C:membrane"/>
    <property type="evidence" value="ECO:0007669"/>
    <property type="project" value="UniProtKB-SubCell"/>
</dbReference>
<feature type="transmembrane region" description="Helical" evidence="5">
    <location>
        <begin position="81"/>
        <end position="100"/>
    </location>
</feature>
<dbReference type="PROSITE" id="PS50850">
    <property type="entry name" value="MFS"/>
    <property type="match status" value="1"/>
</dbReference>
<dbReference type="InterPro" id="IPR020846">
    <property type="entry name" value="MFS_dom"/>
</dbReference>
<feature type="transmembrane region" description="Helical" evidence="5">
    <location>
        <begin position="140"/>
        <end position="159"/>
    </location>
</feature>
<keyword evidence="4 5" id="KW-0472">Membrane</keyword>
<gene>
    <name evidence="7" type="ORF">EOE18_07530</name>
</gene>
<feature type="transmembrane region" description="Helical" evidence="5">
    <location>
        <begin position="166"/>
        <end position="188"/>
    </location>
</feature>
<comment type="caution">
    <text evidence="7">The sequence shown here is derived from an EMBL/GenBank/DDBJ whole genome shotgun (WGS) entry which is preliminary data.</text>
</comment>
<keyword evidence="3 5" id="KW-1133">Transmembrane helix</keyword>
<evidence type="ECO:0000259" key="6">
    <source>
        <dbReference type="PROSITE" id="PS50850"/>
    </source>
</evidence>
<comment type="subcellular location">
    <subcellularLocation>
        <location evidence="1">Membrane</location>
        <topology evidence="1">Multi-pass membrane protein</topology>
    </subcellularLocation>
</comment>
<dbReference type="OrthoDB" id="9794076at2"/>
<feature type="transmembrane region" description="Helical" evidence="5">
    <location>
        <begin position="345"/>
        <end position="364"/>
    </location>
</feature>
<keyword evidence="8" id="KW-1185">Reference proteome</keyword>
<dbReference type="Proteomes" id="UP000282837">
    <property type="component" value="Unassembled WGS sequence"/>
</dbReference>
<name>A0A3S3TPS8_9SPHN</name>
<dbReference type="PANTHER" id="PTHR11662:SF285">
    <property type="entry name" value="HEXURONATE TRANSPORTER"/>
    <property type="match status" value="1"/>
</dbReference>
<dbReference type="EMBL" id="SACO01000004">
    <property type="protein sequence ID" value="RVU05820.1"/>
    <property type="molecule type" value="Genomic_DNA"/>
</dbReference>
<evidence type="ECO:0000313" key="8">
    <source>
        <dbReference type="Proteomes" id="UP000282837"/>
    </source>
</evidence>
<evidence type="ECO:0000256" key="5">
    <source>
        <dbReference type="SAM" id="Phobius"/>
    </source>
</evidence>
<accession>A0A3S3TPS8</accession>
<dbReference type="InterPro" id="IPR036259">
    <property type="entry name" value="MFS_trans_sf"/>
</dbReference>
<feature type="transmembrane region" description="Helical" evidence="5">
    <location>
        <begin position="376"/>
        <end position="399"/>
    </location>
</feature>
<evidence type="ECO:0000256" key="1">
    <source>
        <dbReference type="ARBA" id="ARBA00004141"/>
    </source>
</evidence>